<sequence length="74" mass="8555">APVFPQLSRKQKRVLDEGMKEPKEPSISELAAKCGIKPKEMAQEEFGSENFSTAWKILKNCEECRIAYRLRKKK</sequence>
<reference evidence="2" key="1">
    <citation type="journal article" date="2015" name="Nature">
        <title>Complex archaea that bridge the gap between prokaryotes and eukaryotes.</title>
        <authorList>
            <person name="Spang A."/>
            <person name="Saw J.H."/>
            <person name="Jorgensen S.L."/>
            <person name="Zaremba-Niedzwiedzka K."/>
            <person name="Martijn J."/>
            <person name="Lind A.E."/>
            <person name="van Eijk R."/>
            <person name="Schleper C."/>
            <person name="Guy L."/>
            <person name="Ettema T.J."/>
        </authorList>
    </citation>
    <scope>NUCLEOTIDE SEQUENCE</scope>
</reference>
<comment type="caution">
    <text evidence="2">The sequence shown here is derived from an EMBL/GenBank/DDBJ whole genome shotgun (WGS) entry which is preliminary data.</text>
</comment>
<accession>A0A0F9K2I0</accession>
<protein>
    <submittedName>
        <fullName evidence="2">Uncharacterized protein</fullName>
    </submittedName>
</protein>
<feature type="non-terminal residue" evidence="2">
    <location>
        <position position="1"/>
    </location>
</feature>
<dbReference type="AlphaFoldDB" id="A0A0F9K2I0"/>
<feature type="region of interest" description="Disordered" evidence="1">
    <location>
        <begin position="1"/>
        <end position="22"/>
    </location>
</feature>
<evidence type="ECO:0000256" key="1">
    <source>
        <dbReference type="SAM" id="MobiDB-lite"/>
    </source>
</evidence>
<proteinExistence type="predicted"/>
<gene>
    <name evidence="2" type="ORF">LCGC14_1687030</name>
</gene>
<feature type="compositionally biased region" description="Basic and acidic residues" evidence="1">
    <location>
        <begin position="13"/>
        <end position="22"/>
    </location>
</feature>
<dbReference type="EMBL" id="LAZR01014700">
    <property type="protein sequence ID" value="KKM16328.1"/>
    <property type="molecule type" value="Genomic_DNA"/>
</dbReference>
<name>A0A0F9K2I0_9ZZZZ</name>
<evidence type="ECO:0000313" key="2">
    <source>
        <dbReference type="EMBL" id="KKM16328.1"/>
    </source>
</evidence>
<organism evidence="2">
    <name type="scientific">marine sediment metagenome</name>
    <dbReference type="NCBI Taxonomy" id="412755"/>
    <lineage>
        <taxon>unclassified sequences</taxon>
        <taxon>metagenomes</taxon>
        <taxon>ecological metagenomes</taxon>
    </lineage>
</organism>